<dbReference type="SUPFAM" id="SSF57903">
    <property type="entry name" value="FYVE/PHD zinc finger"/>
    <property type="match status" value="1"/>
</dbReference>
<dbReference type="PROSITE" id="PS01359">
    <property type="entry name" value="ZF_PHD_1"/>
    <property type="match status" value="1"/>
</dbReference>
<dbReference type="InterPro" id="IPR011011">
    <property type="entry name" value="Znf_FYVE_PHD"/>
</dbReference>
<dbReference type="SUPFAM" id="SSF63748">
    <property type="entry name" value="Tudor/PWWP/MBT"/>
    <property type="match status" value="1"/>
</dbReference>
<evidence type="ECO:0000256" key="3">
    <source>
        <dbReference type="ARBA" id="ARBA00022723"/>
    </source>
</evidence>
<feature type="domain" description="PHD-type" evidence="14">
    <location>
        <begin position="133"/>
        <end position="183"/>
    </location>
</feature>
<comment type="subcellular location">
    <subcellularLocation>
        <location evidence="1">Nucleus</location>
    </subcellularLocation>
</comment>
<keyword evidence="8 10" id="KW-0103">Bromodomain</keyword>
<feature type="compositionally biased region" description="Basic and acidic residues" evidence="12">
    <location>
        <begin position="814"/>
        <end position="825"/>
    </location>
</feature>
<dbReference type="Gene3D" id="1.20.920.10">
    <property type="entry name" value="Bromodomain-like"/>
    <property type="match status" value="1"/>
</dbReference>
<feature type="compositionally biased region" description="Acidic residues" evidence="12">
    <location>
        <begin position="968"/>
        <end position="980"/>
    </location>
</feature>
<dbReference type="CDD" id="cd05839">
    <property type="entry name" value="PWWP_BRPF"/>
    <property type="match status" value="1"/>
</dbReference>
<feature type="region of interest" description="Disordered" evidence="12">
    <location>
        <begin position="306"/>
        <end position="362"/>
    </location>
</feature>
<dbReference type="Pfam" id="PF13832">
    <property type="entry name" value="zf-HC5HC2H_2"/>
    <property type="match status" value="1"/>
</dbReference>
<dbReference type="InterPro" id="IPR013083">
    <property type="entry name" value="Znf_RING/FYVE/PHD"/>
</dbReference>
<evidence type="ECO:0000256" key="6">
    <source>
        <dbReference type="ARBA" id="ARBA00022833"/>
    </source>
</evidence>
<dbReference type="InterPro" id="IPR019542">
    <property type="entry name" value="Enhancer_polycomb-like_N"/>
</dbReference>
<dbReference type="InterPro" id="IPR019786">
    <property type="entry name" value="Zinc_finger_PHD-type_CS"/>
</dbReference>
<feature type="domain" description="Bromo" evidence="13">
    <location>
        <begin position="495"/>
        <end position="565"/>
    </location>
</feature>
<dbReference type="InterPro" id="IPR000313">
    <property type="entry name" value="PWWP_dom"/>
</dbReference>
<evidence type="ECO:0000313" key="16">
    <source>
        <dbReference type="EMBL" id="WWC73098.1"/>
    </source>
</evidence>
<dbReference type="PANTHER" id="PTHR13793:SF107">
    <property type="entry name" value="BROMODOMAIN-CONTAINING PROTEIN HOMOLOG"/>
    <property type="match status" value="1"/>
</dbReference>
<dbReference type="PRINTS" id="PR00503">
    <property type="entry name" value="BROMODOMAIN"/>
</dbReference>
<dbReference type="GO" id="GO:0006357">
    <property type="term" value="P:regulation of transcription by RNA polymerase II"/>
    <property type="evidence" value="ECO:0007669"/>
    <property type="project" value="TreeGrafter"/>
</dbReference>
<dbReference type="CDD" id="cd15492">
    <property type="entry name" value="PHD_BRPF_JADE_like"/>
    <property type="match status" value="1"/>
</dbReference>
<organism evidence="16 17">
    <name type="scientific">Kwoniella pini CBS 10737</name>
    <dbReference type="NCBI Taxonomy" id="1296096"/>
    <lineage>
        <taxon>Eukaryota</taxon>
        <taxon>Fungi</taxon>
        <taxon>Dikarya</taxon>
        <taxon>Basidiomycota</taxon>
        <taxon>Agaricomycotina</taxon>
        <taxon>Tremellomycetes</taxon>
        <taxon>Tremellales</taxon>
        <taxon>Cryptococcaceae</taxon>
        <taxon>Kwoniella</taxon>
    </lineage>
</organism>
<dbReference type="InterPro" id="IPR019787">
    <property type="entry name" value="Znf_PHD-finger"/>
</dbReference>
<evidence type="ECO:0000259" key="14">
    <source>
        <dbReference type="PROSITE" id="PS50016"/>
    </source>
</evidence>
<dbReference type="PROSITE" id="PS51805">
    <property type="entry name" value="EPHD"/>
    <property type="match status" value="1"/>
</dbReference>
<keyword evidence="3" id="KW-0479">Metal-binding</keyword>
<evidence type="ECO:0000256" key="9">
    <source>
        <dbReference type="ARBA" id="ARBA00023242"/>
    </source>
</evidence>
<dbReference type="SMART" id="SM00249">
    <property type="entry name" value="PHD"/>
    <property type="match status" value="2"/>
</dbReference>
<keyword evidence="2" id="KW-0597">Phosphoprotein</keyword>
<dbReference type="Proteomes" id="UP000094020">
    <property type="component" value="Chromosome 10"/>
</dbReference>
<evidence type="ECO:0000256" key="11">
    <source>
        <dbReference type="PROSITE-ProRule" id="PRU00146"/>
    </source>
</evidence>
<evidence type="ECO:0000256" key="8">
    <source>
        <dbReference type="ARBA" id="ARBA00023117"/>
    </source>
</evidence>
<dbReference type="GO" id="GO:0005634">
    <property type="term" value="C:nucleus"/>
    <property type="evidence" value="ECO:0007669"/>
    <property type="project" value="UniProtKB-SubCell"/>
</dbReference>
<dbReference type="EMBL" id="CP144528">
    <property type="protein sequence ID" value="WWC73098.1"/>
    <property type="molecule type" value="Genomic_DNA"/>
</dbReference>
<evidence type="ECO:0000256" key="12">
    <source>
        <dbReference type="SAM" id="MobiDB-lite"/>
    </source>
</evidence>
<dbReference type="InterPro" id="IPR001965">
    <property type="entry name" value="Znf_PHD"/>
</dbReference>
<keyword evidence="9" id="KW-0539">Nucleus</keyword>
<gene>
    <name evidence="16" type="ORF">I206_107063</name>
</gene>
<dbReference type="Gene3D" id="3.30.40.10">
    <property type="entry name" value="Zinc/RING finger domain, C3HC4 (zinc finger)"/>
    <property type="match status" value="2"/>
</dbReference>
<dbReference type="Pfam" id="PF13831">
    <property type="entry name" value="PHD_2"/>
    <property type="match status" value="1"/>
</dbReference>
<reference evidence="16" key="2">
    <citation type="submission" date="2024-02" db="EMBL/GenBank/DDBJ databases">
        <title>Comparative genomics of Cryptococcus and Kwoniella reveals pathogenesis evolution and contrasting modes of karyotype evolution via chromosome fusion or intercentromeric recombination.</title>
        <authorList>
            <person name="Coelho M.A."/>
            <person name="David-Palma M."/>
            <person name="Shea T."/>
            <person name="Bowers K."/>
            <person name="McGinley-Smith S."/>
            <person name="Mohammad A.W."/>
            <person name="Gnirke A."/>
            <person name="Yurkov A.M."/>
            <person name="Nowrousian M."/>
            <person name="Sun S."/>
            <person name="Cuomo C.A."/>
            <person name="Heitman J."/>
        </authorList>
    </citation>
    <scope>NUCLEOTIDE SEQUENCE</scope>
    <source>
        <strain evidence="16">CBS 10737</strain>
    </source>
</reference>
<feature type="region of interest" description="Disordered" evidence="12">
    <location>
        <begin position="644"/>
        <end position="689"/>
    </location>
</feature>
<name>A0AAJ8LBQ5_9TREE</name>
<dbReference type="PROSITE" id="PS50016">
    <property type="entry name" value="ZF_PHD_2"/>
    <property type="match status" value="1"/>
</dbReference>
<feature type="compositionally biased region" description="Low complexity" evidence="12">
    <location>
        <begin position="868"/>
        <end position="891"/>
    </location>
</feature>
<evidence type="ECO:0008006" key="18">
    <source>
        <dbReference type="Google" id="ProtNLM"/>
    </source>
</evidence>
<dbReference type="KEGG" id="kpin:30173762"/>
<evidence type="ECO:0000259" key="15">
    <source>
        <dbReference type="PROSITE" id="PS51805"/>
    </source>
</evidence>
<dbReference type="SMART" id="SM00297">
    <property type="entry name" value="BROMO"/>
    <property type="match status" value="1"/>
</dbReference>
<dbReference type="GO" id="GO:0006325">
    <property type="term" value="P:chromatin organization"/>
    <property type="evidence" value="ECO:0007669"/>
    <property type="project" value="UniProtKB-ARBA"/>
</dbReference>
<keyword evidence="7" id="KW-0007">Acetylation</keyword>
<feature type="domain" description="PHD-type" evidence="15">
    <location>
        <begin position="187"/>
        <end position="299"/>
    </location>
</feature>
<keyword evidence="4" id="KW-0677">Repeat</keyword>
<dbReference type="PROSITE" id="PS00633">
    <property type="entry name" value="BROMODOMAIN_1"/>
    <property type="match status" value="1"/>
</dbReference>
<dbReference type="InterPro" id="IPR018359">
    <property type="entry name" value="Bromodomain_CS"/>
</dbReference>
<evidence type="ECO:0000256" key="5">
    <source>
        <dbReference type="ARBA" id="ARBA00022771"/>
    </source>
</evidence>
<dbReference type="InterPro" id="IPR036427">
    <property type="entry name" value="Bromodomain-like_sf"/>
</dbReference>
<dbReference type="FunFam" id="3.30.40.10:FF:000007">
    <property type="entry name" value="Bromodomain containing 1, isoform CRA_b"/>
    <property type="match status" value="1"/>
</dbReference>
<feature type="compositionally biased region" description="Basic and acidic residues" evidence="12">
    <location>
        <begin position="663"/>
        <end position="682"/>
    </location>
</feature>
<proteinExistence type="predicted"/>
<feature type="compositionally biased region" description="Basic residues" evidence="12">
    <location>
        <begin position="326"/>
        <end position="337"/>
    </location>
</feature>
<evidence type="ECO:0000259" key="13">
    <source>
        <dbReference type="PROSITE" id="PS50014"/>
    </source>
</evidence>
<evidence type="ECO:0000256" key="4">
    <source>
        <dbReference type="ARBA" id="ARBA00022737"/>
    </source>
</evidence>
<feature type="compositionally biased region" description="Polar residues" evidence="12">
    <location>
        <begin position="765"/>
        <end position="795"/>
    </location>
</feature>
<sequence>MPLESNADKAYMHDLPKVSFRVIDEDPSLLAPAGVQSEQSRSYGYNDFSDFTRSEHYIRYIEPIESELAVQVEYDMDEQDQEWLDAVNAERKKDQSGPISYEIFEILMDKLEKEWFNLSKRIPQPTQHLPAEDSKCAVCDDGEGENSNAIVFCDGCNLAVHQDCYGVPYIPEGQWLCRKCTVSPENPVSCIFCPNEGGAFKQTTTGHWAHLLCAIWVPETGLGNVVYMEPVEGVENVPKSRWKLVCSLCREKTGACIQCDNRNCFTAFHVTCARQVGLLSSMKSFNQDGVLKAFCHKHLPADSIEETETASDYSSSYSETLPPKATKTKNKHRRSSQSHHGTTQVIAPTTKKSAQAHSKSFRPGPPIIPRLILDKVLDYVAKVVMRKRQPFVERLCRYWSLKREARRGAPLLKRLHLEPWTASAASRQQTDAEKAQKLKFLQFLRNDLEKVRMLAELVRKREKEKLRQAQAIKDVVDGFIFPHHGRLRVALERISAMDRSELYLNPVSRLEAPDYFEVIKDPMCWLWIDEKLEKNEYLEVAEFKRDIMLVLDNAMLYNPKDNPYHRKAAKIKKEAEPILADLDGITETARAALGDQNLTESNKSPIGDLEPVGTVLSTLLLESSGHHDPSQDYLCSIFSFELEKPREPTPPPPPKPAKAPRKSNAERRQQWEARDAAAKERSLAGSRPTRAALAAEKVFNQEAGIQPASPAPIETKVEGLDARSRRRSLREINGVEGPTTPATSKKAKGKAPASTKPPSGRKSDTIVNTNLQKSKSTSLTISGSASPTKSTNSFPSRHKSQPGVAGVETFQALTDRERREQEKSLDLLTQEVGAQDQFKRFNVGWVLPEGSKRKRSERTSDSIPRAQSSSSSRKPPSASTSKPRASTTPRTMHLSLSPITSQPAEPTSVQTGSGSDLSSPPPSSTVTSAAPTPVKPEKASKRKAASPEEASTPRLSKRARTTRNPQQDEIEQVQDEDEDMTPIPDDTANADAEDAKGQTPEEIEEIEDSQPATHTESGATTKSSPAKLRRGQAKTKTVSMSPIQGEGPVDDDIYPPGTLVHSFPYFPAEVIDPTDTEEIPSAVLYAEEKERAAAKLLNKKIWLVRFYDNTASYGWVMEDKLDLLGEDQDIDAMYLSGKDRGKANKYKHHAIKMVKKGYREALASLQSEEEEV</sequence>
<feature type="compositionally biased region" description="Polar residues" evidence="12">
    <location>
        <begin position="1010"/>
        <end position="1024"/>
    </location>
</feature>
<dbReference type="Pfam" id="PF10513">
    <property type="entry name" value="EPL1"/>
    <property type="match status" value="1"/>
</dbReference>
<feature type="compositionally biased region" description="Polar residues" evidence="12">
    <location>
        <begin position="310"/>
        <end position="319"/>
    </location>
</feature>
<feature type="region of interest" description="Disordered" evidence="12">
    <location>
        <begin position="701"/>
        <end position="1050"/>
    </location>
</feature>
<dbReference type="InterPro" id="IPR034732">
    <property type="entry name" value="EPHD"/>
</dbReference>
<keyword evidence="5 11" id="KW-0863">Zinc-finger</keyword>
<dbReference type="GO" id="GO:0008270">
    <property type="term" value="F:zinc ion binding"/>
    <property type="evidence" value="ECO:0007669"/>
    <property type="project" value="UniProtKB-KW"/>
</dbReference>
<protein>
    <recommendedName>
        <fullName evidence="18">NuA3 HAT complex component NTO1</fullName>
    </recommendedName>
</protein>
<feature type="compositionally biased region" description="Polar residues" evidence="12">
    <location>
        <begin position="897"/>
        <end position="917"/>
    </location>
</feature>
<dbReference type="Pfam" id="PF00855">
    <property type="entry name" value="PWWP"/>
    <property type="match status" value="1"/>
</dbReference>
<dbReference type="Pfam" id="PF00439">
    <property type="entry name" value="Bromodomain"/>
    <property type="match status" value="1"/>
</dbReference>
<dbReference type="SUPFAM" id="SSF47370">
    <property type="entry name" value="Bromodomain"/>
    <property type="match status" value="1"/>
</dbReference>
<evidence type="ECO:0000313" key="17">
    <source>
        <dbReference type="Proteomes" id="UP000094020"/>
    </source>
</evidence>
<evidence type="ECO:0000256" key="10">
    <source>
        <dbReference type="PROSITE-ProRule" id="PRU00035"/>
    </source>
</evidence>
<dbReference type="FunFam" id="3.30.40.10:FF:000008">
    <property type="entry name" value="Bromodomain containing 1, isoform CRA_a"/>
    <property type="match status" value="1"/>
</dbReference>
<dbReference type="RefSeq" id="XP_019009832.2">
    <property type="nucleotide sequence ID" value="XM_019157114.2"/>
</dbReference>
<feature type="compositionally biased region" description="Polar residues" evidence="12">
    <location>
        <begin position="338"/>
        <end position="358"/>
    </location>
</feature>
<reference evidence="16" key="1">
    <citation type="submission" date="2013-07" db="EMBL/GenBank/DDBJ databases">
        <authorList>
            <consortium name="The Broad Institute Genome Sequencing Platform"/>
            <person name="Cuomo C."/>
            <person name="Litvintseva A."/>
            <person name="Chen Y."/>
            <person name="Heitman J."/>
            <person name="Sun S."/>
            <person name="Springer D."/>
            <person name="Dromer F."/>
            <person name="Young S.K."/>
            <person name="Zeng Q."/>
            <person name="Gargeya S."/>
            <person name="Fitzgerald M."/>
            <person name="Abouelleil A."/>
            <person name="Alvarado L."/>
            <person name="Berlin A.M."/>
            <person name="Chapman S.B."/>
            <person name="Dewar J."/>
            <person name="Goldberg J."/>
            <person name="Griggs A."/>
            <person name="Gujja S."/>
            <person name="Hansen M."/>
            <person name="Howarth C."/>
            <person name="Imamovic A."/>
            <person name="Larimer J."/>
            <person name="McCowan C."/>
            <person name="Murphy C."/>
            <person name="Pearson M."/>
            <person name="Priest M."/>
            <person name="Roberts A."/>
            <person name="Saif S."/>
            <person name="Shea T."/>
            <person name="Sykes S."/>
            <person name="Wortman J."/>
            <person name="Nusbaum C."/>
            <person name="Birren B."/>
        </authorList>
    </citation>
    <scope>NUCLEOTIDE SEQUENCE</scope>
    <source>
        <strain evidence="16">CBS 10737</strain>
    </source>
</reference>
<evidence type="ECO:0000256" key="2">
    <source>
        <dbReference type="ARBA" id="ARBA00022553"/>
    </source>
</evidence>
<keyword evidence="6" id="KW-0862">Zinc</keyword>
<keyword evidence="17" id="KW-1185">Reference proteome</keyword>
<accession>A0AAJ8LBQ5</accession>
<dbReference type="InterPro" id="IPR001487">
    <property type="entry name" value="Bromodomain"/>
</dbReference>
<dbReference type="GeneID" id="30173762"/>
<dbReference type="Gene3D" id="2.30.30.140">
    <property type="match status" value="1"/>
</dbReference>
<dbReference type="PROSITE" id="PS50014">
    <property type="entry name" value="BROMODOMAIN_2"/>
    <property type="match status" value="1"/>
</dbReference>
<dbReference type="PANTHER" id="PTHR13793">
    <property type="entry name" value="PHD FINGER PROTEINS"/>
    <property type="match status" value="1"/>
</dbReference>
<feature type="compositionally biased region" description="Pro residues" evidence="12">
    <location>
        <begin position="648"/>
        <end position="657"/>
    </location>
</feature>
<dbReference type="InterPro" id="IPR050701">
    <property type="entry name" value="Histone_Mod_Regulator"/>
</dbReference>
<evidence type="ECO:0000256" key="7">
    <source>
        <dbReference type="ARBA" id="ARBA00022990"/>
    </source>
</evidence>
<dbReference type="AlphaFoldDB" id="A0AAJ8LBQ5"/>
<evidence type="ECO:0000256" key="1">
    <source>
        <dbReference type="ARBA" id="ARBA00004123"/>
    </source>
</evidence>
<dbReference type="CDD" id="cd04369">
    <property type="entry name" value="Bromodomain"/>
    <property type="match status" value="1"/>
</dbReference>